<evidence type="ECO:0000313" key="3">
    <source>
        <dbReference type="EMBL" id="TDL26931.1"/>
    </source>
</evidence>
<name>A0A4Y7QI45_9AGAM</name>
<feature type="domain" description="PH" evidence="2">
    <location>
        <begin position="7"/>
        <end position="112"/>
    </location>
</feature>
<keyword evidence="4" id="KW-1185">Reference proteome</keyword>
<gene>
    <name evidence="3" type="ORF">BD410DRAFT_825383</name>
</gene>
<evidence type="ECO:0000313" key="4">
    <source>
        <dbReference type="Proteomes" id="UP000294933"/>
    </source>
</evidence>
<sequence>MHISDDSIVRSGWASVKDDANVDGVWTRKWLLLCRQVLSIHNGEFSAQHSIVNLGEVTKVARVHGKERFCFEVEYGYGHVRRRVGKRGRICVWVKSDEEMGQWMEGLTFQCLLARSAQRVTVGESSKRGSDFEPVIKGTSGLPAQWYNHLTNPHITHKDCVGDAGSVIDTIEPSAVLAFNPDGTSTHKHGPRANLREESDVSSMEVSERAQKRFGRIFDISIPSPIDSLSQRTKRKRQGPALVRERRPLPGKADIIAWSDSDSGGHGVASVADIYNSIKLAKSNSGRQSGNGFQ</sequence>
<dbReference type="Proteomes" id="UP000294933">
    <property type="component" value="Unassembled WGS sequence"/>
</dbReference>
<dbReference type="AlphaFoldDB" id="A0A4Y7QI45"/>
<protein>
    <recommendedName>
        <fullName evidence="2">PH domain-containing protein</fullName>
    </recommendedName>
</protein>
<dbReference type="SUPFAM" id="SSF50729">
    <property type="entry name" value="PH domain-like"/>
    <property type="match status" value="1"/>
</dbReference>
<dbReference type="VEuPathDB" id="FungiDB:BD410DRAFT_825383"/>
<proteinExistence type="predicted"/>
<dbReference type="InterPro" id="IPR001849">
    <property type="entry name" value="PH_domain"/>
</dbReference>
<reference evidence="3 4" key="1">
    <citation type="submission" date="2018-06" db="EMBL/GenBank/DDBJ databases">
        <title>A transcriptomic atlas of mushroom development highlights an independent origin of complex multicellularity.</title>
        <authorList>
            <consortium name="DOE Joint Genome Institute"/>
            <person name="Krizsan K."/>
            <person name="Almasi E."/>
            <person name="Merenyi Z."/>
            <person name="Sahu N."/>
            <person name="Viragh M."/>
            <person name="Koszo T."/>
            <person name="Mondo S."/>
            <person name="Kiss B."/>
            <person name="Balint B."/>
            <person name="Kues U."/>
            <person name="Barry K."/>
            <person name="Hegedus J.C."/>
            <person name="Henrissat B."/>
            <person name="Johnson J."/>
            <person name="Lipzen A."/>
            <person name="Ohm R."/>
            <person name="Nagy I."/>
            <person name="Pangilinan J."/>
            <person name="Yan J."/>
            <person name="Xiong Y."/>
            <person name="Grigoriev I.V."/>
            <person name="Hibbett D.S."/>
            <person name="Nagy L.G."/>
        </authorList>
    </citation>
    <scope>NUCLEOTIDE SEQUENCE [LARGE SCALE GENOMIC DNA]</scope>
    <source>
        <strain evidence="3 4">SZMC22713</strain>
    </source>
</reference>
<dbReference type="PROSITE" id="PS50003">
    <property type="entry name" value="PH_DOMAIN"/>
    <property type="match status" value="1"/>
</dbReference>
<dbReference type="EMBL" id="ML170160">
    <property type="protein sequence ID" value="TDL26931.1"/>
    <property type="molecule type" value="Genomic_DNA"/>
</dbReference>
<dbReference type="Gene3D" id="2.30.29.30">
    <property type="entry name" value="Pleckstrin-homology domain (PH domain)/Phosphotyrosine-binding domain (PTB)"/>
    <property type="match status" value="1"/>
</dbReference>
<dbReference type="InterPro" id="IPR011993">
    <property type="entry name" value="PH-like_dom_sf"/>
</dbReference>
<accession>A0A4Y7QI45</accession>
<evidence type="ECO:0000256" key="1">
    <source>
        <dbReference type="SAM" id="MobiDB-lite"/>
    </source>
</evidence>
<dbReference type="STRING" id="50990.A0A4Y7QI45"/>
<organism evidence="3 4">
    <name type="scientific">Rickenella mellea</name>
    <dbReference type="NCBI Taxonomy" id="50990"/>
    <lineage>
        <taxon>Eukaryota</taxon>
        <taxon>Fungi</taxon>
        <taxon>Dikarya</taxon>
        <taxon>Basidiomycota</taxon>
        <taxon>Agaricomycotina</taxon>
        <taxon>Agaricomycetes</taxon>
        <taxon>Hymenochaetales</taxon>
        <taxon>Rickenellaceae</taxon>
        <taxon>Rickenella</taxon>
    </lineage>
</organism>
<dbReference type="SMART" id="SM00233">
    <property type="entry name" value="PH"/>
    <property type="match status" value="1"/>
</dbReference>
<feature type="region of interest" description="Disordered" evidence="1">
    <location>
        <begin position="178"/>
        <end position="205"/>
    </location>
</feature>
<evidence type="ECO:0000259" key="2">
    <source>
        <dbReference type="PROSITE" id="PS50003"/>
    </source>
</evidence>
<feature type="region of interest" description="Disordered" evidence="1">
    <location>
        <begin position="228"/>
        <end position="266"/>
    </location>
</feature>